<evidence type="ECO:0000256" key="1">
    <source>
        <dbReference type="SAM" id="Phobius"/>
    </source>
</evidence>
<sequence length="90" mass="10234">MASPYIGERTYRPPAQFFHLIKELWRTSDQEIIRKCGIDAYLFLRYLKILIVIFLPIACLTISILVPLNYIGGRGRELNTTHGNIGALVG</sequence>
<protein>
    <recommendedName>
        <fullName evidence="2">CSC1/OSCA1-like N-terminal transmembrane domain-containing protein</fullName>
    </recommendedName>
</protein>
<keyword evidence="1" id="KW-0812">Transmembrane</keyword>
<dbReference type="PANTHER" id="PTHR13018:SF20">
    <property type="entry name" value="SPORULATION-SPECIFIC PROTEIN 75"/>
    <property type="match status" value="1"/>
</dbReference>
<feature type="non-terminal residue" evidence="3">
    <location>
        <position position="90"/>
    </location>
</feature>
<keyword evidence="1" id="KW-0472">Membrane</keyword>
<dbReference type="InterPro" id="IPR045122">
    <property type="entry name" value="Csc1-like"/>
</dbReference>
<dbReference type="GO" id="GO:0005227">
    <property type="term" value="F:calcium-activated cation channel activity"/>
    <property type="evidence" value="ECO:0007669"/>
    <property type="project" value="InterPro"/>
</dbReference>
<keyword evidence="4" id="KW-1185">Reference proteome</keyword>
<feature type="transmembrane region" description="Helical" evidence="1">
    <location>
        <begin position="49"/>
        <end position="71"/>
    </location>
</feature>
<evidence type="ECO:0000313" key="3">
    <source>
        <dbReference type="EMBL" id="KPA35179.1"/>
    </source>
</evidence>
<feature type="domain" description="CSC1/OSCA1-like N-terminal transmembrane" evidence="2">
    <location>
        <begin position="8"/>
        <end position="80"/>
    </location>
</feature>
<evidence type="ECO:0000313" key="4">
    <source>
        <dbReference type="Proteomes" id="UP000037904"/>
    </source>
</evidence>
<dbReference type="GO" id="GO:0005886">
    <property type="term" value="C:plasma membrane"/>
    <property type="evidence" value="ECO:0007669"/>
    <property type="project" value="TreeGrafter"/>
</dbReference>
<dbReference type="InterPro" id="IPR032880">
    <property type="entry name" value="CSC1/OSCA1-like_N"/>
</dbReference>
<reference evidence="3 4" key="1">
    <citation type="submission" date="2015-04" db="EMBL/GenBank/DDBJ databases">
        <title>The draft genome sequence of Fusarium langsethiae, a T-2/HT-2 mycotoxin producer.</title>
        <authorList>
            <person name="Lysoe E."/>
            <person name="Divon H.H."/>
            <person name="Terzi V."/>
            <person name="Orru L."/>
            <person name="Lamontanara A."/>
            <person name="Kolseth A.-K."/>
            <person name="Frandsen R.J."/>
            <person name="Nielsen K."/>
            <person name="Thrane U."/>
        </authorList>
    </citation>
    <scope>NUCLEOTIDE SEQUENCE [LARGE SCALE GENOMIC DNA]</scope>
    <source>
        <strain evidence="3 4">Fl201059</strain>
    </source>
</reference>
<organism evidence="3 4">
    <name type="scientific">Fusarium langsethiae</name>
    <dbReference type="NCBI Taxonomy" id="179993"/>
    <lineage>
        <taxon>Eukaryota</taxon>
        <taxon>Fungi</taxon>
        <taxon>Dikarya</taxon>
        <taxon>Ascomycota</taxon>
        <taxon>Pezizomycotina</taxon>
        <taxon>Sordariomycetes</taxon>
        <taxon>Hypocreomycetidae</taxon>
        <taxon>Hypocreales</taxon>
        <taxon>Nectriaceae</taxon>
        <taxon>Fusarium</taxon>
    </lineage>
</organism>
<gene>
    <name evidence="3" type="ORF">FLAG1_12151</name>
</gene>
<dbReference type="PANTHER" id="PTHR13018">
    <property type="entry name" value="PROBABLE MEMBRANE PROTEIN DUF221-RELATED"/>
    <property type="match status" value="1"/>
</dbReference>
<evidence type="ECO:0000259" key="2">
    <source>
        <dbReference type="Pfam" id="PF13967"/>
    </source>
</evidence>
<comment type="caution">
    <text evidence="3">The sequence shown here is derived from an EMBL/GenBank/DDBJ whole genome shotgun (WGS) entry which is preliminary data.</text>
</comment>
<dbReference type="AlphaFoldDB" id="A0A0M9EKX6"/>
<name>A0A0M9EKX6_FUSLA</name>
<accession>A0A0M9EKX6</accession>
<keyword evidence="1" id="KW-1133">Transmembrane helix</keyword>
<dbReference type="Pfam" id="PF13967">
    <property type="entry name" value="RSN1_TM"/>
    <property type="match status" value="1"/>
</dbReference>
<dbReference type="EMBL" id="JXCE01001456">
    <property type="protein sequence ID" value="KPA35179.1"/>
    <property type="molecule type" value="Genomic_DNA"/>
</dbReference>
<proteinExistence type="predicted"/>
<dbReference type="Proteomes" id="UP000037904">
    <property type="component" value="Unassembled WGS sequence"/>
</dbReference>